<name>A0AAW5BED4_9BACI</name>
<gene>
    <name evidence="1" type="ORF">K3T81_18020</name>
</gene>
<dbReference type="EMBL" id="JAIFZM010000021">
    <property type="protein sequence ID" value="MCG3421047.1"/>
    <property type="molecule type" value="Genomic_DNA"/>
</dbReference>
<sequence>MNKEEELEIYMYVERDKLLVSAQPYKVEVIQFSLRDEEGKIVDSKTDRDLIKFAAPDEKGAHFYLIHVIWDENETKRAYYAFRAVVS</sequence>
<evidence type="ECO:0000313" key="2">
    <source>
        <dbReference type="Proteomes" id="UP001199631"/>
    </source>
</evidence>
<evidence type="ECO:0000313" key="1">
    <source>
        <dbReference type="EMBL" id="MCG3421047.1"/>
    </source>
</evidence>
<keyword evidence="2" id="KW-1185">Reference proteome</keyword>
<proteinExistence type="predicted"/>
<accession>A0AAW5BED4</accession>
<protein>
    <submittedName>
        <fullName evidence="1">Uncharacterized protein</fullName>
    </submittedName>
</protein>
<organism evidence="1 2">
    <name type="scientific">Oceanobacillus jordanicus</name>
    <dbReference type="NCBI Taxonomy" id="2867266"/>
    <lineage>
        <taxon>Bacteria</taxon>
        <taxon>Bacillati</taxon>
        <taxon>Bacillota</taxon>
        <taxon>Bacilli</taxon>
        <taxon>Bacillales</taxon>
        <taxon>Bacillaceae</taxon>
        <taxon>Oceanobacillus</taxon>
    </lineage>
</organism>
<dbReference type="Proteomes" id="UP001199631">
    <property type="component" value="Unassembled WGS sequence"/>
</dbReference>
<dbReference type="AlphaFoldDB" id="A0AAW5BED4"/>
<reference evidence="1 2" key="1">
    <citation type="journal article" date="2022" name="Evol. Bioinform. Online">
        <title>Draft Genome Sequence of Oceanobacillus jordanicus Strain GSFE11, a Halotolerant Plant Growth-Promoting Bacterial Endophyte Isolated From the Jordan Valley.</title>
        <authorList>
            <person name="Alhindi T."/>
            <person name="Albdaiwi R."/>
        </authorList>
    </citation>
    <scope>NUCLEOTIDE SEQUENCE [LARGE SCALE GENOMIC DNA]</scope>
    <source>
        <strain evidence="1 2">GSFE11</strain>
    </source>
</reference>
<comment type="caution">
    <text evidence="1">The sequence shown here is derived from an EMBL/GenBank/DDBJ whole genome shotgun (WGS) entry which is preliminary data.</text>
</comment>
<dbReference type="RefSeq" id="WP_161464745.1">
    <property type="nucleotide sequence ID" value="NZ_JAIFZM010000021.1"/>
</dbReference>